<reference evidence="1" key="1">
    <citation type="submission" date="2022-12" db="EMBL/GenBank/DDBJ databases">
        <title>Chromosome-level genome assembly of the bean flower thrips Megalurothrips usitatus.</title>
        <authorList>
            <person name="Ma L."/>
            <person name="Liu Q."/>
            <person name="Li H."/>
            <person name="Cai W."/>
        </authorList>
    </citation>
    <scope>NUCLEOTIDE SEQUENCE</scope>
    <source>
        <strain evidence="1">Cailab_2022a</strain>
    </source>
</reference>
<organism evidence="1 2">
    <name type="scientific">Megalurothrips usitatus</name>
    <name type="common">bean blossom thrips</name>
    <dbReference type="NCBI Taxonomy" id="439358"/>
    <lineage>
        <taxon>Eukaryota</taxon>
        <taxon>Metazoa</taxon>
        <taxon>Ecdysozoa</taxon>
        <taxon>Arthropoda</taxon>
        <taxon>Hexapoda</taxon>
        <taxon>Insecta</taxon>
        <taxon>Pterygota</taxon>
        <taxon>Neoptera</taxon>
        <taxon>Paraneoptera</taxon>
        <taxon>Thysanoptera</taxon>
        <taxon>Terebrantia</taxon>
        <taxon>Thripoidea</taxon>
        <taxon>Thripidae</taxon>
        <taxon>Megalurothrips</taxon>
    </lineage>
</organism>
<dbReference type="AlphaFoldDB" id="A0AAV7XG31"/>
<dbReference type="Proteomes" id="UP001075354">
    <property type="component" value="Chromosome 9"/>
</dbReference>
<name>A0AAV7XG31_9NEOP</name>
<gene>
    <name evidence="1" type="ORF">ONE63_011122</name>
</gene>
<proteinExistence type="predicted"/>
<accession>A0AAV7XG31</accession>
<sequence length="119" mass="12911">MTTPEFDARKASSVQGTASVVSVKKHKTAKTSSPADIYQNTSEDDLLKSISELGKDLASGLDALKGENLLVALGGGRYRASNVDIQKWAEKCGKGVKFNPRSVRRTLHTDTFDFHNGSR</sequence>
<keyword evidence="2" id="KW-1185">Reference proteome</keyword>
<evidence type="ECO:0000313" key="2">
    <source>
        <dbReference type="Proteomes" id="UP001075354"/>
    </source>
</evidence>
<dbReference type="EMBL" id="JAPTSV010000009">
    <property type="protein sequence ID" value="KAJ1524639.1"/>
    <property type="molecule type" value="Genomic_DNA"/>
</dbReference>
<comment type="caution">
    <text evidence="1">The sequence shown here is derived from an EMBL/GenBank/DDBJ whole genome shotgun (WGS) entry which is preliminary data.</text>
</comment>
<evidence type="ECO:0000313" key="1">
    <source>
        <dbReference type="EMBL" id="KAJ1524639.1"/>
    </source>
</evidence>
<protein>
    <submittedName>
        <fullName evidence="1">Uncharacterized protein</fullName>
    </submittedName>
</protein>